<feature type="transmembrane region" description="Helical" evidence="2">
    <location>
        <begin position="1886"/>
        <end position="1909"/>
    </location>
</feature>
<dbReference type="Gene3D" id="3.15.10.10">
    <property type="entry name" value="Bactericidal permeability-increasing protein, domain 1"/>
    <property type="match status" value="1"/>
</dbReference>
<feature type="transmembrane region" description="Helical" evidence="2">
    <location>
        <begin position="1782"/>
        <end position="1802"/>
    </location>
</feature>
<proteinExistence type="predicted"/>
<dbReference type="SUPFAM" id="SSF55394">
    <property type="entry name" value="Bactericidal permeability-increasing protein, BPI"/>
    <property type="match status" value="1"/>
</dbReference>
<feature type="transmembrane region" description="Helical" evidence="2">
    <location>
        <begin position="2093"/>
        <end position="2119"/>
    </location>
</feature>
<dbReference type="InterPro" id="IPR007498">
    <property type="entry name" value="PqiA-like"/>
</dbReference>
<dbReference type="PANTHER" id="PTHR34730:SF1">
    <property type="entry name" value="PARAQUAT-INDUCIBLE PROTEIN A"/>
    <property type="match status" value="1"/>
</dbReference>
<dbReference type="InterPro" id="IPR005184">
    <property type="entry name" value="DUF306_Meta_HslJ"/>
</dbReference>
<dbReference type="Pfam" id="PF03724">
    <property type="entry name" value="META"/>
    <property type="match status" value="1"/>
</dbReference>
<keyword evidence="5" id="KW-1185">Reference proteome</keyword>
<feature type="transmembrane region" description="Helical" evidence="2">
    <location>
        <begin position="2140"/>
        <end position="2161"/>
    </location>
</feature>
<feature type="transmembrane region" description="Helical" evidence="2">
    <location>
        <begin position="1848"/>
        <end position="1874"/>
    </location>
</feature>
<feature type="transmembrane region" description="Helical" evidence="2">
    <location>
        <begin position="1929"/>
        <end position="1950"/>
    </location>
</feature>
<evidence type="ECO:0000256" key="1">
    <source>
        <dbReference type="SAM" id="MobiDB-lite"/>
    </source>
</evidence>
<keyword evidence="2" id="KW-0812">Transmembrane</keyword>
<feature type="compositionally biased region" description="Polar residues" evidence="1">
    <location>
        <begin position="2324"/>
        <end position="2340"/>
    </location>
</feature>
<feature type="region of interest" description="Disordered" evidence="1">
    <location>
        <begin position="66"/>
        <end position="85"/>
    </location>
</feature>
<dbReference type="Gene3D" id="2.40.128.270">
    <property type="match status" value="1"/>
</dbReference>
<name>A0ABD3RXZ2_9STRA</name>
<comment type="caution">
    <text evidence="4">The sequence shown here is derived from an EMBL/GenBank/DDBJ whole genome shotgun (WGS) entry which is preliminary data.</text>
</comment>
<feature type="domain" description="DUF306" evidence="3">
    <location>
        <begin position="89"/>
        <end position="169"/>
    </location>
</feature>
<organism evidence="4 5">
    <name type="scientific">Cyclostephanos tholiformis</name>
    <dbReference type="NCBI Taxonomy" id="382380"/>
    <lineage>
        <taxon>Eukaryota</taxon>
        <taxon>Sar</taxon>
        <taxon>Stramenopiles</taxon>
        <taxon>Ochrophyta</taxon>
        <taxon>Bacillariophyta</taxon>
        <taxon>Coscinodiscophyceae</taxon>
        <taxon>Thalassiosirophycidae</taxon>
        <taxon>Stephanodiscales</taxon>
        <taxon>Stephanodiscaceae</taxon>
        <taxon>Cyclostephanos</taxon>
    </lineage>
</organism>
<evidence type="ECO:0000259" key="3">
    <source>
        <dbReference type="Pfam" id="PF03724"/>
    </source>
</evidence>
<dbReference type="Proteomes" id="UP001530377">
    <property type="component" value="Unassembled WGS sequence"/>
</dbReference>
<evidence type="ECO:0000256" key="2">
    <source>
        <dbReference type="SAM" id="Phobius"/>
    </source>
</evidence>
<dbReference type="Pfam" id="PF04403">
    <property type="entry name" value="PqiA"/>
    <property type="match status" value="1"/>
</dbReference>
<dbReference type="PANTHER" id="PTHR34730">
    <property type="entry name" value="UNNAMED PRODUCT"/>
    <property type="match status" value="1"/>
</dbReference>
<dbReference type="EMBL" id="JALLPB020000119">
    <property type="protein sequence ID" value="KAL3817082.1"/>
    <property type="molecule type" value="Genomic_DNA"/>
</dbReference>
<sequence>MGLSRNYSSSTPTTATTCSSFTTMWATTGKLLFVVIAASCAVDSVATRSHFGGAGAMLIVDKSNDNEVGDERRHDSSNSSPNRAVIGTSSWSAKEVELDVNITAPITLEFDLEYGVMRGNTGCNRYSGSFINLTDDSFSTSGEFATTRMYCDGLMEQESAYLSFLKGKTFFYTIVENIDDTEVDELVLYDRLPSSDCKGEANLARFVSDAPKAPPLIVAPPSTASLQGIQRRRAEGDFSALNGLLSEVTLRLPDATVSESGLDLTISQLTCAHLRVGDVSLSHVDSPDDDTSVEMRLGITGLAVDCTLRWDYRWTIFSGGGTGYMSVDPSSSASVSVTFVSADYDVSPPHDAVVSDCDAPITISNMNFDGDGLGMIAGIMNLFEGLLRGTVEGRVRDAVCEELRKLAGEGDNGSGGALDYLLTDLRERIEKYLEPLDSNLTSPVWVEMNEIIPTSSNADGEIGPAYVNFREAFAREWIDSALVGLRSYLGQDPSKPDVELGINTLLREYVLDEGGSFDVNASLFSDFAGFQGQDMLTETNLTTLSIKIEGLDSFRELDVLRVFGNHTLRNTMKLDGLSVIVEMMATMRASSKSDAIIVSSTPEGSSPIEEIFTIHFNMTDIEVDLSMFIGINAERWGDLKLGPMLHTKNILPCLLSAIDAMEVAGLTVTVGDITPPTLHGFIDGGIDRLVSAGAVALFDMYEGSMLHAMPSFFQTYVRGAMNDFLARRLSEVDQCPETNDVPEDRYIDFREMFQNSSSLVGRYGDIIPWVMKLIKSNLFVSSDGDATGAGLLAINDVIIKPITMSRYGTEGIIRFNGTLVDLIKDNVSQDIWRAFADNLRLTLSDLTITGLDTFHGPVEFLEPRSSSAYLLGNRFSLGGVANKPLNASLKISIEVGGALTSPLATNNVVDLQISMPSMEVFSEVFATVRETRFTNFPLKDVFKLSCWLSTIPLSDESHVGIDVGLSAHYLNILFDVIASTRCVSCSNPWLEDLSSIIDFLDENEFVSGLKSRALSIGQTLLQGDWVSGMVDRRIVQAQALCPHDAAFGKAIPEKIYPTFRGTRDLVDGILYAAFPIVQVMAVIIAEKHSNLEILSPADVKLDVPVDVELIDLTNLTSIAGWADIALVEARGFLGGPADNSRDLGISSVFRSSILDSDGLLRIPIRKGDGGYEGFEAGGVTLSLYDVTLVGLDSFTFFDILNITGPSTFSNSIKLKTLGVTVAMGLSAEESSNEARMLLESGLKPNELESISVSLILKDVTIDLSLLMALDHDEMGQLKIGSIINTKNIFSCLLSTLHSVGLSDFAMNVGDISDFSIAGFISDDTSKSIQSLTSAFFFEFKQTVLDAIPAFTSITVRPILHDVLQVLVDRAKNGACPEPDNTLDGIVDFRDLLLSEERAVNLLGRGDSQYGNLFRLLYSFVENMTSKADGNGLVKLNDLVASLTERQSNTRGNLHFPGQLFKQDFDVAMNGLVAAIELEVSNFKVSNLDSIGVPLKVLQPVKGESSVLNNTVSIGAGSDLLRTEFRLLIKGKGNDVVVYNDLVLGLNLKSLGVMLEFLAQIKEMNMFVNFPLQDIMNINCWLATVVTPMLDKYGIRDGNLDSGIVLRNLAFSLAEASIDINCIECSSPLIVEMESMLGSQEAVADTTDVANMILDYISQLLGGDFIQYQLDKKLTEAAFKCPHFPTFNEEFSSIKFDVMVATTEGEDIKGFLIATVCVILISGVIVASIFVVARRLSNRRHDRWVSFLNIAQKVELEQMQSEENEKKKDLNNRMTSLFRSSEVPLFIRVFIPVIILGNIALFLSGHLSLGGTVNISGSFAGQSFNVDGFFEFSMAKSTVEMWNAGAKELAILITIFSGVWPYVKQLTSLFVWFAPPRRMSFERRGSLLLWLDILGKWSIIDVFVLLMTLASFRLSIESPENLSFLPSSLYSINMLVVPLWGLYANLIAQLVSQVSSHVIIHYHRKCCMVAVQAQEVERNMERTTSSSSSPPLPPPNNPENLPSHQFTLDYEASSKRAIVKKSVNWILSSFFFSFVILVICGCALPSFGIEVFGLVGLAVESGRQFEQAKDFYSVFGLATMIMEQARYLNTAKDLIGLGTLASLLVITVFLVPLAQAVTLFSEWFRPMTKEQRLRNTVLNEILAAWQYMEVYVLSIVISAWQLGGVSEFMINAYCGKLQGTFTSLSYYGILSADDAQCFRVEATLEEAAWILVTACVILCMLKHFICGASLQKTLDDDIPPERRLHSDRWLQSKVTHSMSLSGGTDDEENSDWIDLREPCVLPVRPRFTDYYFFATKHRSKDPDQHLSALILNANTGRSNHLGAGNKSNSSPEGGSSIANESFETSLGGASDLYRFPSVKGSVNGTVDEHYDDGGSFIDDNSDRPIFFLGDINELEYGKDGDNLTVYS</sequence>
<dbReference type="InterPro" id="IPR017943">
    <property type="entry name" value="Bactericidal_perm-incr_a/b_dom"/>
</dbReference>
<gene>
    <name evidence="4" type="ORF">ACHAXA_009913</name>
</gene>
<protein>
    <recommendedName>
        <fullName evidence="3">DUF306 domain-containing protein</fullName>
    </recommendedName>
</protein>
<evidence type="ECO:0000313" key="4">
    <source>
        <dbReference type="EMBL" id="KAL3817082.1"/>
    </source>
</evidence>
<dbReference type="InterPro" id="IPR038670">
    <property type="entry name" value="HslJ-like_sf"/>
</dbReference>
<feature type="transmembrane region" description="Helical" evidence="2">
    <location>
        <begin position="1710"/>
        <end position="1732"/>
    </location>
</feature>
<evidence type="ECO:0000313" key="5">
    <source>
        <dbReference type="Proteomes" id="UP001530377"/>
    </source>
</evidence>
<feature type="compositionally biased region" description="Basic and acidic residues" evidence="1">
    <location>
        <begin position="66"/>
        <end position="76"/>
    </location>
</feature>
<keyword evidence="2" id="KW-1133">Transmembrane helix</keyword>
<feature type="transmembrane region" description="Helical" evidence="2">
    <location>
        <begin position="2024"/>
        <end position="2046"/>
    </location>
</feature>
<accession>A0ABD3RXZ2</accession>
<keyword evidence="2" id="KW-0472">Membrane</keyword>
<reference evidence="4 5" key="1">
    <citation type="submission" date="2024-10" db="EMBL/GenBank/DDBJ databases">
        <title>Updated reference genomes for cyclostephanoid diatoms.</title>
        <authorList>
            <person name="Roberts W.R."/>
            <person name="Alverson A.J."/>
        </authorList>
    </citation>
    <scope>NUCLEOTIDE SEQUENCE [LARGE SCALE GENOMIC DNA]</scope>
    <source>
        <strain evidence="4 5">AJA228-03</strain>
    </source>
</reference>
<feature type="region of interest" description="Disordered" evidence="1">
    <location>
        <begin position="2318"/>
        <end position="2340"/>
    </location>
</feature>